<name>A0ABT1ELN3_9FIRM</name>
<protein>
    <recommendedName>
        <fullName evidence="4">2-C-methyl-D-erythritol 4-phosphate cytidylyltransferase</fullName>
        <ecNumber evidence="4">2.7.7.60</ecNumber>
    </recommendedName>
    <alternativeName>
        <fullName evidence="4">4-diphosphocytidyl-2C-methyl-D-erythritol synthase</fullName>
    </alternativeName>
    <alternativeName>
        <fullName evidence="4">MEP cytidylyltransferase</fullName>
        <shortName evidence="4">MCT</shortName>
    </alternativeName>
</protein>
<dbReference type="SUPFAM" id="SSF53448">
    <property type="entry name" value="Nucleotide-diphospho-sugar transferases"/>
    <property type="match status" value="1"/>
</dbReference>
<dbReference type="Proteomes" id="UP001523565">
    <property type="component" value="Unassembled WGS sequence"/>
</dbReference>
<dbReference type="EC" id="2.7.7.60" evidence="4"/>
<dbReference type="EMBL" id="JAMZFV010000066">
    <property type="protein sequence ID" value="MCP1111605.1"/>
    <property type="molecule type" value="Genomic_DNA"/>
</dbReference>
<dbReference type="CDD" id="cd02516">
    <property type="entry name" value="CDP-ME_synthetase"/>
    <property type="match status" value="1"/>
</dbReference>
<organism evidence="5 6">
    <name type="scientific">Ohessyouella blattaphilus</name>
    <dbReference type="NCBI Taxonomy" id="2949333"/>
    <lineage>
        <taxon>Bacteria</taxon>
        <taxon>Bacillati</taxon>
        <taxon>Bacillota</taxon>
        <taxon>Clostridia</taxon>
        <taxon>Lachnospirales</taxon>
        <taxon>Lachnospiraceae</taxon>
        <taxon>Ohessyouella</taxon>
    </lineage>
</organism>
<feature type="site" description="Positions MEP for the nucleophilic attack" evidence="4">
    <location>
        <position position="213"/>
    </location>
</feature>
<comment type="catalytic activity">
    <reaction evidence="4">
        <text>2-C-methyl-D-erythritol 4-phosphate + CTP + H(+) = 4-CDP-2-C-methyl-D-erythritol + diphosphate</text>
        <dbReference type="Rhea" id="RHEA:13429"/>
        <dbReference type="ChEBI" id="CHEBI:15378"/>
        <dbReference type="ChEBI" id="CHEBI:33019"/>
        <dbReference type="ChEBI" id="CHEBI:37563"/>
        <dbReference type="ChEBI" id="CHEBI:57823"/>
        <dbReference type="ChEBI" id="CHEBI:58262"/>
        <dbReference type="EC" id="2.7.7.60"/>
    </reaction>
</comment>
<feature type="site" description="Positions MEP for the nucleophilic attack" evidence="4">
    <location>
        <position position="155"/>
    </location>
</feature>
<dbReference type="RefSeq" id="WP_262070458.1">
    <property type="nucleotide sequence ID" value="NZ_JBNYWY010000050.1"/>
</dbReference>
<dbReference type="PANTHER" id="PTHR32125">
    <property type="entry name" value="2-C-METHYL-D-ERYTHRITOL 4-PHOSPHATE CYTIDYLYLTRANSFERASE, CHLOROPLASTIC"/>
    <property type="match status" value="1"/>
</dbReference>
<feature type="site" description="Transition state stabilizer" evidence="4">
    <location>
        <position position="22"/>
    </location>
</feature>
<dbReference type="GO" id="GO:0050518">
    <property type="term" value="F:2-C-methyl-D-erythritol 4-phosphate cytidylyltransferase activity"/>
    <property type="evidence" value="ECO:0007669"/>
    <property type="project" value="UniProtKB-EC"/>
</dbReference>
<accession>A0ABT1ELN3</accession>
<sequence length="237" mass="26822">MKNIAILLAAGSGSRMQMLEKKQFAKILGKPVIYYSLAAFEASPCIDQVIIVAEKEFFSFIKEQIIFKYNFKKVVMLTEGGKERFHSVWNGLQLLKDQSGYVFIHDSARPMIDEDIIRRNLEAVKEHGACVTGMPAKDTLKISDSDGFVESTPDRSHLWTIQTPQTFAVEIAYQAFNKLMESDATGITDDAMVVERMLGKPVKLVEGSYENIKITTSEDMLVARCFLENRELCEMEE</sequence>
<feature type="site" description="Transition state stabilizer" evidence="4">
    <location>
        <position position="15"/>
    </location>
</feature>
<dbReference type="InterPro" id="IPR029044">
    <property type="entry name" value="Nucleotide-diphossugar_trans"/>
</dbReference>
<keyword evidence="3 4" id="KW-0414">Isoprene biosynthesis</keyword>
<keyword evidence="2 4" id="KW-0548">Nucleotidyltransferase</keyword>
<dbReference type="HAMAP" id="MF_00108">
    <property type="entry name" value="IspD"/>
    <property type="match status" value="1"/>
</dbReference>
<keyword evidence="1 4" id="KW-0808">Transferase</keyword>
<evidence type="ECO:0000256" key="1">
    <source>
        <dbReference type="ARBA" id="ARBA00022679"/>
    </source>
</evidence>
<dbReference type="PANTHER" id="PTHR32125:SF4">
    <property type="entry name" value="2-C-METHYL-D-ERYTHRITOL 4-PHOSPHATE CYTIDYLYLTRANSFERASE, CHLOROPLASTIC"/>
    <property type="match status" value="1"/>
</dbReference>
<reference evidence="5 6" key="1">
    <citation type="journal article" date="2022" name="Genome Biol. Evol.">
        <title>Host diet, physiology and behaviors set the stage for Lachnospiraceae cladogenesis.</title>
        <authorList>
            <person name="Vera-Ponce De Leon A."/>
            <person name="Schneider M."/>
            <person name="Jahnes B.C."/>
            <person name="Sadowski V."/>
            <person name="Camuy-Velez L.A."/>
            <person name="Duan J."/>
            <person name="Sabree Z.L."/>
        </authorList>
    </citation>
    <scope>NUCLEOTIDE SEQUENCE [LARGE SCALE GENOMIC DNA]</scope>
    <source>
        <strain evidence="5 6">PAL227</strain>
    </source>
</reference>
<dbReference type="Gene3D" id="3.90.550.10">
    <property type="entry name" value="Spore Coat Polysaccharide Biosynthesis Protein SpsA, Chain A"/>
    <property type="match status" value="1"/>
</dbReference>
<comment type="function">
    <text evidence="4">Catalyzes the formation of 4-diphosphocytidyl-2-C-methyl-D-erythritol from CTP and 2-C-methyl-D-erythritol 4-phosphate (MEP).</text>
</comment>
<evidence type="ECO:0000256" key="3">
    <source>
        <dbReference type="ARBA" id="ARBA00023229"/>
    </source>
</evidence>
<dbReference type="InterPro" id="IPR034683">
    <property type="entry name" value="IspD/TarI"/>
</dbReference>
<dbReference type="Pfam" id="PF01128">
    <property type="entry name" value="IspD"/>
    <property type="match status" value="1"/>
</dbReference>
<evidence type="ECO:0000313" key="5">
    <source>
        <dbReference type="EMBL" id="MCP1111605.1"/>
    </source>
</evidence>
<evidence type="ECO:0000256" key="2">
    <source>
        <dbReference type="ARBA" id="ARBA00022695"/>
    </source>
</evidence>
<evidence type="ECO:0000313" key="6">
    <source>
        <dbReference type="Proteomes" id="UP001523565"/>
    </source>
</evidence>
<comment type="caution">
    <text evidence="5">The sequence shown here is derived from an EMBL/GenBank/DDBJ whole genome shotgun (WGS) entry which is preliminary data.</text>
</comment>
<evidence type="ECO:0000256" key="4">
    <source>
        <dbReference type="HAMAP-Rule" id="MF_00108"/>
    </source>
</evidence>
<comment type="pathway">
    <text evidence="4">Isoprenoid biosynthesis; isopentenyl diphosphate biosynthesis via DXP pathway; isopentenyl diphosphate from 1-deoxy-D-xylulose 5-phosphate: step 2/6.</text>
</comment>
<dbReference type="InterPro" id="IPR001228">
    <property type="entry name" value="IspD"/>
</dbReference>
<dbReference type="NCBIfam" id="TIGR00453">
    <property type="entry name" value="ispD"/>
    <property type="match status" value="1"/>
</dbReference>
<dbReference type="InterPro" id="IPR050088">
    <property type="entry name" value="IspD/TarI_cytidylyltransf_bact"/>
</dbReference>
<gene>
    <name evidence="4 5" type="primary">ispD</name>
    <name evidence="5" type="ORF">NK118_15270</name>
</gene>
<comment type="similarity">
    <text evidence="4">Belongs to the IspD/TarI cytidylyltransferase family. IspD subfamily.</text>
</comment>
<keyword evidence="6" id="KW-1185">Reference proteome</keyword>
<proteinExistence type="inferred from homology"/>